<reference evidence="1 2" key="1">
    <citation type="submission" date="2024-01" db="EMBL/GenBank/DDBJ databases">
        <title>Horizontal gene transfer in Aeromonas trota.</title>
        <authorList>
            <person name="Otero Olarra J.E."/>
            <person name="Perez Valdespino A."/>
        </authorList>
    </citation>
    <scope>NUCLEOTIDE SEQUENCE [LARGE SCALE GENOMIC DNA]</scope>
    <source>
        <strain evidence="1 2">9.1</strain>
    </source>
</reference>
<comment type="caution">
    <text evidence="1">The sequence shown here is derived from an EMBL/GenBank/DDBJ whole genome shotgun (WGS) entry which is preliminary data.</text>
</comment>
<keyword evidence="2" id="KW-1185">Reference proteome</keyword>
<name>A0ABU9JFL9_AEREN</name>
<accession>A0ABU9JFL9</accession>
<protein>
    <recommendedName>
        <fullName evidence="3">Rhodanese domain-containing protein</fullName>
    </recommendedName>
</protein>
<sequence length="148" mass="17324">MSQNLLIHDNDSALVKIGKILDYKCYNADYYYTDAVFYKEQDILPEHPDAFYLTDIRIAFEHENVFNSGLFQEVCHLLQVNSELKVLVSYPPNSESETSELQYLHKIITRSSNSNHISDMHGFLVIMGYMEPYTWNGWIFKSDGWIKL</sequence>
<gene>
    <name evidence="1" type="ORF">V1482_18560</name>
</gene>
<evidence type="ECO:0008006" key="3">
    <source>
        <dbReference type="Google" id="ProtNLM"/>
    </source>
</evidence>
<evidence type="ECO:0000313" key="2">
    <source>
        <dbReference type="Proteomes" id="UP001491613"/>
    </source>
</evidence>
<dbReference type="EMBL" id="JAZDDP010000013">
    <property type="protein sequence ID" value="MEL3921410.1"/>
    <property type="molecule type" value="Genomic_DNA"/>
</dbReference>
<organism evidence="1 2">
    <name type="scientific">Aeromonas enteropelogenes</name>
    <name type="common">Aeromonas trota</name>
    <dbReference type="NCBI Taxonomy" id="29489"/>
    <lineage>
        <taxon>Bacteria</taxon>
        <taxon>Pseudomonadati</taxon>
        <taxon>Pseudomonadota</taxon>
        <taxon>Gammaproteobacteria</taxon>
        <taxon>Aeromonadales</taxon>
        <taxon>Aeromonadaceae</taxon>
        <taxon>Aeromonas</taxon>
    </lineage>
</organism>
<evidence type="ECO:0000313" key="1">
    <source>
        <dbReference type="EMBL" id="MEL3921410.1"/>
    </source>
</evidence>
<dbReference type="Proteomes" id="UP001491613">
    <property type="component" value="Unassembled WGS sequence"/>
</dbReference>
<dbReference type="RefSeq" id="WP_342018182.1">
    <property type="nucleotide sequence ID" value="NZ_JAVTII010000013.1"/>
</dbReference>
<proteinExistence type="predicted"/>